<evidence type="ECO:0000313" key="4">
    <source>
        <dbReference type="Proteomes" id="UP001387215"/>
    </source>
</evidence>
<organism evidence="3">
    <name type="scientific">Lysobacter firmicutimachus</name>
    <dbReference type="NCBI Taxonomy" id="1792846"/>
    <lineage>
        <taxon>Bacteria</taxon>
        <taxon>Pseudomonadati</taxon>
        <taxon>Pseudomonadota</taxon>
        <taxon>Gammaproteobacteria</taxon>
        <taxon>Lysobacterales</taxon>
        <taxon>Lysobacteraceae</taxon>
        <taxon>Lysobacter</taxon>
    </lineage>
</organism>
<dbReference type="AlphaFoldDB" id="A0AAU8N174"/>
<proteinExistence type="predicted"/>
<reference evidence="3" key="2">
    <citation type="submission" date="2024-06" db="EMBL/GenBank/DDBJ databases">
        <authorList>
            <person name="Li S."/>
        </authorList>
    </citation>
    <scope>NUCLEOTIDE SEQUENCE</scope>
    <source>
        <strain evidence="3">SR10</strain>
    </source>
</reference>
<dbReference type="Proteomes" id="UP001387215">
    <property type="component" value="Unassembled WGS sequence"/>
</dbReference>
<reference evidence="2 4" key="1">
    <citation type="submission" date="2024-02" db="EMBL/GenBank/DDBJ databases">
        <title>Lysobacter Genome Sequencing and Mining.</title>
        <authorList>
            <person name="Bierman J."/>
            <person name="Walker M.C."/>
        </authorList>
    </citation>
    <scope>NUCLEOTIDE SEQUENCE [LARGE SCALE GENOMIC DNA]</scope>
    <source>
        <strain evidence="2 4">PB6250</strain>
    </source>
</reference>
<feature type="region of interest" description="Disordered" evidence="1">
    <location>
        <begin position="1"/>
        <end position="27"/>
    </location>
</feature>
<sequence>MTFGEDPCATIMDEPSGVSAFSKRSGESDLNFSAQRWPVFSPNRRASQAAPEPVRG</sequence>
<dbReference type="EMBL" id="CP159925">
    <property type="protein sequence ID" value="XCO77242.1"/>
    <property type="molecule type" value="Genomic_DNA"/>
</dbReference>
<accession>A0AAU8N174</accession>
<dbReference type="EMBL" id="JBANDL010000002">
    <property type="protein sequence ID" value="MEI2453884.1"/>
    <property type="molecule type" value="Genomic_DNA"/>
</dbReference>
<gene>
    <name evidence="3" type="ORF">ABU614_10810</name>
    <name evidence="2" type="ORF">V2J18_04230</name>
</gene>
<protein>
    <submittedName>
        <fullName evidence="3">Uncharacterized protein</fullName>
    </submittedName>
</protein>
<dbReference type="RefSeq" id="WP_336131116.1">
    <property type="nucleotide sequence ID" value="NZ_CP159925.1"/>
</dbReference>
<evidence type="ECO:0000256" key="1">
    <source>
        <dbReference type="SAM" id="MobiDB-lite"/>
    </source>
</evidence>
<evidence type="ECO:0000313" key="3">
    <source>
        <dbReference type="EMBL" id="XCO77242.1"/>
    </source>
</evidence>
<name>A0AAU8N174_9GAMM</name>
<evidence type="ECO:0000313" key="2">
    <source>
        <dbReference type="EMBL" id="MEI2453884.1"/>
    </source>
</evidence>
<keyword evidence="4" id="KW-1185">Reference proteome</keyword>